<feature type="binding site" evidence="7">
    <location>
        <position position="89"/>
    </location>
    <ligand>
        <name>Ni(2+)</name>
        <dbReference type="ChEBI" id="CHEBI:49786"/>
    </ligand>
</feature>
<dbReference type="CDD" id="cd22231">
    <property type="entry name" value="RHH_NikR_HicB-like"/>
    <property type="match status" value="1"/>
</dbReference>
<dbReference type="AlphaFoldDB" id="A0A5C6X1Z1"/>
<dbReference type="InterPro" id="IPR002145">
    <property type="entry name" value="CopG"/>
</dbReference>
<keyword evidence="2 7" id="KW-0533">Nickel</keyword>
<evidence type="ECO:0000256" key="2">
    <source>
        <dbReference type="ARBA" id="ARBA00022596"/>
    </source>
</evidence>
<keyword evidence="6 7" id="KW-0804">Transcription</keyword>
<evidence type="ECO:0000256" key="3">
    <source>
        <dbReference type="ARBA" id="ARBA00022723"/>
    </source>
</evidence>
<dbReference type="NCBIfam" id="NF003381">
    <property type="entry name" value="PRK04460.1"/>
    <property type="match status" value="1"/>
</dbReference>
<dbReference type="Pfam" id="PF01402">
    <property type="entry name" value="RHH_1"/>
    <property type="match status" value="1"/>
</dbReference>
<feature type="domain" description="Ribbon-helix-helix protein CopG" evidence="8">
    <location>
        <begin position="8"/>
        <end position="44"/>
    </location>
</feature>
<dbReference type="GO" id="GO:0003700">
    <property type="term" value="F:DNA-binding transcription factor activity"/>
    <property type="evidence" value="ECO:0007669"/>
    <property type="project" value="UniProtKB-UniRule"/>
</dbReference>
<evidence type="ECO:0000259" key="9">
    <source>
        <dbReference type="Pfam" id="PF08753"/>
    </source>
</evidence>
<keyword evidence="4 7" id="KW-0805">Transcription regulation</keyword>
<dbReference type="InterPro" id="IPR014864">
    <property type="entry name" value="TF_NikR_Ni-bd_C"/>
</dbReference>
<proteinExistence type="inferred from homology"/>
<evidence type="ECO:0000259" key="8">
    <source>
        <dbReference type="Pfam" id="PF01402"/>
    </source>
</evidence>
<dbReference type="Gene3D" id="1.10.1220.10">
    <property type="entry name" value="Met repressor-like"/>
    <property type="match status" value="1"/>
</dbReference>
<protein>
    <recommendedName>
        <fullName evidence="7">Putative nickel-responsive regulator</fullName>
    </recommendedName>
</protein>
<evidence type="ECO:0000313" key="11">
    <source>
        <dbReference type="Proteomes" id="UP000321412"/>
    </source>
</evidence>
<dbReference type="Gene3D" id="3.30.70.1150">
    <property type="entry name" value="ACT-like. Chain A, domain 2"/>
    <property type="match status" value="1"/>
</dbReference>
<comment type="cofactor">
    <cofactor evidence="7">
        <name>Ni(2+)</name>
        <dbReference type="ChEBI" id="CHEBI:49786"/>
    </cofactor>
    <text evidence="7">Binds 1 nickel ion per subunit.</text>
</comment>
<comment type="function">
    <text evidence="7">Transcriptional regulator.</text>
</comment>
<dbReference type="PANTHER" id="PTHR34719">
    <property type="entry name" value="NICKEL-RESPONSIVE REGULATOR"/>
    <property type="match status" value="1"/>
</dbReference>
<dbReference type="InterPro" id="IPR022988">
    <property type="entry name" value="Ni_resp_reg_NikR"/>
</dbReference>
<keyword evidence="11" id="KW-1185">Reference proteome</keyword>
<dbReference type="SUPFAM" id="SSF47598">
    <property type="entry name" value="Ribbon-helix-helix"/>
    <property type="match status" value="1"/>
</dbReference>
<feature type="binding site" evidence="7">
    <location>
        <position position="91"/>
    </location>
    <ligand>
        <name>Ni(2+)</name>
        <dbReference type="ChEBI" id="CHEBI:49786"/>
    </ligand>
</feature>
<dbReference type="SUPFAM" id="SSF55021">
    <property type="entry name" value="ACT-like"/>
    <property type="match status" value="1"/>
</dbReference>
<dbReference type="Pfam" id="PF08753">
    <property type="entry name" value="NikR_C"/>
    <property type="match status" value="1"/>
</dbReference>
<feature type="binding site" evidence="7">
    <location>
        <position position="78"/>
    </location>
    <ligand>
        <name>Ni(2+)</name>
        <dbReference type="ChEBI" id="CHEBI:49786"/>
    </ligand>
</feature>
<evidence type="ECO:0000256" key="4">
    <source>
        <dbReference type="ARBA" id="ARBA00023015"/>
    </source>
</evidence>
<comment type="similarity">
    <text evidence="1 7">Belongs to the transcriptional regulatory CopG/NikR family.</text>
</comment>
<evidence type="ECO:0000256" key="6">
    <source>
        <dbReference type="ARBA" id="ARBA00023163"/>
    </source>
</evidence>
<keyword evidence="5 7" id="KW-0238">DNA-binding</keyword>
<evidence type="ECO:0000313" key="10">
    <source>
        <dbReference type="EMBL" id="TXD34281.1"/>
    </source>
</evidence>
<dbReference type="EMBL" id="VOSM01000014">
    <property type="protein sequence ID" value="TXD34281.1"/>
    <property type="molecule type" value="Genomic_DNA"/>
</dbReference>
<dbReference type="GO" id="GO:0010045">
    <property type="term" value="P:response to nickel cation"/>
    <property type="evidence" value="ECO:0007669"/>
    <property type="project" value="InterPro"/>
</dbReference>
<dbReference type="NCBIfam" id="NF002169">
    <property type="entry name" value="PRK01002.1"/>
    <property type="match status" value="1"/>
</dbReference>
<feature type="binding site" evidence="7">
    <location>
        <position position="97"/>
    </location>
    <ligand>
        <name>Ni(2+)</name>
        <dbReference type="ChEBI" id="CHEBI:49786"/>
    </ligand>
</feature>
<comment type="caution">
    <text evidence="10">The sequence shown here is derived from an EMBL/GenBank/DDBJ whole genome shotgun (WGS) entry which is preliminary data.</text>
</comment>
<dbReference type="Proteomes" id="UP000321412">
    <property type="component" value="Unassembled WGS sequence"/>
</dbReference>
<evidence type="ECO:0000256" key="5">
    <source>
        <dbReference type="ARBA" id="ARBA00023125"/>
    </source>
</evidence>
<evidence type="ECO:0000256" key="1">
    <source>
        <dbReference type="ARBA" id="ARBA00008478"/>
    </source>
</evidence>
<dbReference type="GO" id="GO:0003677">
    <property type="term" value="F:DNA binding"/>
    <property type="evidence" value="ECO:0007669"/>
    <property type="project" value="UniProtKB-KW"/>
</dbReference>
<dbReference type="InterPro" id="IPR013321">
    <property type="entry name" value="Arc_rbn_hlx_hlx"/>
</dbReference>
<name>A0A5C6X1Z1_9DELT</name>
<organism evidence="10 11">
    <name type="scientific">Lujinxingia vulgaris</name>
    <dbReference type="NCBI Taxonomy" id="2600176"/>
    <lineage>
        <taxon>Bacteria</taxon>
        <taxon>Deltaproteobacteria</taxon>
        <taxon>Bradymonadales</taxon>
        <taxon>Lujinxingiaceae</taxon>
        <taxon>Lujinxingia</taxon>
    </lineage>
</organism>
<dbReference type="GO" id="GO:0016151">
    <property type="term" value="F:nickel cation binding"/>
    <property type="evidence" value="ECO:0007669"/>
    <property type="project" value="UniProtKB-UniRule"/>
</dbReference>
<evidence type="ECO:0000256" key="7">
    <source>
        <dbReference type="HAMAP-Rule" id="MF_00476"/>
    </source>
</evidence>
<keyword evidence="3 7" id="KW-0479">Metal-binding</keyword>
<dbReference type="InterPro" id="IPR045865">
    <property type="entry name" value="ACT-like_dom_sf"/>
</dbReference>
<dbReference type="InterPro" id="IPR050192">
    <property type="entry name" value="CopG/NikR_regulator"/>
</dbReference>
<accession>A0A5C6X1Z1</accession>
<dbReference type="InterPro" id="IPR010985">
    <property type="entry name" value="Ribbon_hlx_hlx"/>
</dbReference>
<feature type="domain" description="Transcription factor NikR nickel binding C-terminal" evidence="9">
    <location>
        <begin position="55"/>
        <end position="128"/>
    </location>
</feature>
<dbReference type="HAMAP" id="MF_00476">
    <property type="entry name" value="NikR"/>
    <property type="match status" value="1"/>
</dbReference>
<dbReference type="PANTHER" id="PTHR34719:SF2">
    <property type="entry name" value="NICKEL-RESPONSIVE REGULATOR"/>
    <property type="match status" value="1"/>
</dbReference>
<dbReference type="InterPro" id="IPR027271">
    <property type="entry name" value="Acetolactate_synth/TF_NikR_C"/>
</dbReference>
<sequence>MSDLTRASIAVDAELLERFDAWITNSGHSNRSEALRDLIRQRLASEEWEQAQNAVATVTLVYDHHKRGLSKELEDVGHIHHHAIISSMHVHLDHDTCLEVITLRGAPADLKHVADHLIGMKGVLFGQAVYSALPETSAEHTTGHSHP</sequence>
<reference evidence="10 11" key="1">
    <citation type="submission" date="2019-08" db="EMBL/GenBank/DDBJ databases">
        <title>Bradymonadales sp. TMQ4.</title>
        <authorList>
            <person name="Liang Q."/>
        </authorList>
    </citation>
    <scope>NUCLEOTIDE SEQUENCE [LARGE SCALE GENOMIC DNA]</scope>
    <source>
        <strain evidence="10 11">TMQ4</strain>
    </source>
</reference>
<dbReference type="OrthoDB" id="9806294at2"/>
<dbReference type="NCBIfam" id="NF002815">
    <property type="entry name" value="PRK02967.1"/>
    <property type="match status" value="1"/>
</dbReference>
<gene>
    <name evidence="10" type="primary">nikR</name>
    <name evidence="10" type="ORF">FRC98_19000</name>
</gene>
<dbReference type="RefSeq" id="WP_146983020.1">
    <property type="nucleotide sequence ID" value="NZ_VOSM01000014.1"/>
</dbReference>